<organism evidence="2 3">
    <name type="scientific">Sulfurovum zhangzhouensis</name>
    <dbReference type="NCBI Taxonomy" id="3019067"/>
    <lineage>
        <taxon>Bacteria</taxon>
        <taxon>Pseudomonadati</taxon>
        <taxon>Campylobacterota</taxon>
        <taxon>Epsilonproteobacteria</taxon>
        <taxon>Campylobacterales</taxon>
        <taxon>Sulfurovaceae</taxon>
        <taxon>Sulfurovum</taxon>
    </lineage>
</organism>
<evidence type="ECO:0000313" key="2">
    <source>
        <dbReference type="EMBL" id="MDM5272100.1"/>
    </source>
</evidence>
<reference evidence="2" key="1">
    <citation type="submission" date="2023-01" db="EMBL/GenBank/DDBJ databases">
        <title>Sulfurovum sp. zt1-1 genome assembly.</title>
        <authorList>
            <person name="Wang J."/>
        </authorList>
    </citation>
    <scope>NUCLEOTIDE SEQUENCE</scope>
    <source>
        <strain evidence="2">Zt1-1</strain>
    </source>
</reference>
<feature type="transmembrane region" description="Helical" evidence="1">
    <location>
        <begin position="7"/>
        <end position="24"/>
    </location>
</feature>
<keyword evidence="1" id="KW-0472">Membrane</keyword>
<evidence type="ECO:0000256" key="1">
    <source>
        <dbReference type="SAM" id="Phobius"/>
    </source>
</evidence>
<comment type="caution">
    <text evidence="2">The sequence shown here is derived from an EMBL/GenBank/DDBJ whole genome shotgun (WGS) entry which is preliminary data.</text>
</comment>
<dbReference type="EMBL" id="JAQIBD010000002">
    <property type="protein sequence ID" value="MDM5272100.1"/>
    <property type="molecule type" value="Genomic_DNA"/>
</dbReference>
<dbReference type="RefSeq" id="WP_289413848.1">
    <property type="nucleotide sequence ID" value="NZ_JAQIBD010000002.1"/>
</dbReference>
<dbReference type="Proteomes" id="UP001169069">
    <property type="component" value="Unassembled WGS sequence"/>
</dbReference>
<protein>
    <submittedName>
        <fullName evidence="2">Uncharacterized protein</fullName>
    </submittedName>
</protein>
<proteinExistence type="predicted"/>
<keyword evidence="1" id="KW-0812">Transmembrane</keyword>
<name>A0ABT7QZ20_9BACT</name>
<keyword evidence="3" id="KW-1185">Reference proteome</keyword>
<keyword evidence="1" id="KW-1133">Transmembrane helix</keyword>
<accession>A0ABT7QZ20</accession>
<evidence type="ECO:0000313" key="3">
    <source>
        <dbReference type="Proteomes" id="UP001169069"/>
    </source>
</evidence>
<sequence length="42" mass="4665">MSRVEQLAAMLLIIMIALGLWIGVDSEQEAYKQAENSITIKS</sequence>
<gene>
    <name evidence="2" type="ORF">PGH07_07900</name>
</gene>